<comment type="caution">
    <text evidence="1">The sequence shown here is derived from an EMBL/GenBank/DDBJ whole genome shotgun (WGS) entry which is preliminary data.</text>
</comment>
<accession>A0ABR9GSP0</accession>
<reference evidence="1 2" key="1">
    <citation type="submission" date="2020-09" db="EMBL/GenBank/DDBJ databases">
        <title>Draft Genome Sequence of Aminobacter carboxidus type strain DSM 1086, a soil Gram-negative carboxydobacterium.</title>
        <authorList>
            <person name="Turrini P."/>
            <person name="Tescari M."/>
            <person name="Artuso I."/>
            <person name="Lugli G.A."/>
            <person name="Frangipani E."/>
            <person name="Ventura M."/>
            <person name="Visca P."/>
        </authorList>
    </citation>
    <scope>NUCLEOTIDE SEQUENCE [LARGE SCALE GENOMIC DNA]</scope>
    <source>
        <strain evidence="1 2">DSM 1086</strain>
    </source>
</reference>
<protein>
    <submittedName>
        <fullName evidence="1">Uncharacterized protein</fullName>
    </submittedName>
</protein>
<dbReference type="Proteomes" id="UP000598227">
    <property type="component" value="Unassembled WGS sequence"/>
</dbReference>
<keyword evidence="2" id="KW-1185">Reference proteome</keyword>
<dbReference type="EMBL" id="JACZEP010000006">
    <property type="protein sequence ID" value="MBE1206588.1"/>
    <property type="molecule type" value="Genomic_DNA"/>
</dbReference>
<sequence>MTDRIGPWLDPYKIVPPVDAEFQLRAANAGMAFASTQEIHLSIWHPVAEGLDRLTLAVNSQPAAARISTPRKAGDLWNATATVDAVLLADDYTVLELHLSRLQRLARNRPGLGVAEIRVVPLGWRRVINRLAQVFASIGPARRPS</sequence>
<dbReference type="RefSeq" id="WP_192567718.1">
    <property type="nucleotide sequence ID" value="NZ_JACZEP010000006.1"/>
</dbReference>
<organism evidence="1 2">
    <name type="scientific">Aminobacter carboxidus</name>
    <dbReference type="NCBI Taxonomy" id="376165"/>
    <lineage>
        <taxon>Bacteria</taxon>
        <taxon>Pseudomonadati</taxon>
        <taxon>Pseudomonadota</taxon>
        <taxon>Alphaproteobacteria</taxon>
        <taxon>Hyphomicrobiales</taxon>
        <taxon>Phyllobacteriaceae</taxon>
        <taxon>Aminobacter</taxon>
    </lineage>
</organism>
<proteinExistence type="predicted"/>
<evidence type="ECO:0000313" key="1">
    <source>
        <dbReference type="EMBL" id="MBE1206588.1"/>
    </source>
</evidence>
<evidence type="ECO:0000313" key="2">
    <source>
        <dbReference type="Proteomes" id="UP000598227"/>
    </source>
</evidence>
<name>A0ABR9GSP0_9HYPH</name>
<gene>
    <name evidence="1" type="ORF">IHE39_20025</name>
</gene>